<dbReference type="WBParaSite" id="PSAMB.scaffold508size48791.g6649.t1">
    <property type="protein sequence ID" value="PSAMB.scaffold508size48791.g6649.t1"/>
    <property type="gene ID" value="PSAMB.scaffold508size48791.g6649"/>
</dbReference>
<comment type="subcellular location">
    <subcellularLocation>
        <location evidence="1">Membrane</location>
        <topology evidence="1">Multi-pass membrane protein</topology>
    </subcellularLocation>
</comment>
<evidence type="ECO:0000256" key="5">
    <source>
        <dbReference type="SAM" id="MobiDB-lite"/>
    </source>
</evidence>
<proteinExistence type="predicted"/>
<feature type="region of interest" description="Disordered" evidence="5">
    <location>
        <begin position="1"/>
        <end position="25"/>
    </location>
</feature>
<keyword evidence="3 6" id="KW-1133">Transmembrane helix</keyword>
<feature type="transmembrane region" description="Helical" evidence="6">
    <location>
        <begin position="298"/>
        <end position="324"/>
    </location>
</feature>
<sequence length="496" mass="55476">MLSHRVVSPVRSTPVDVREMESPSSIDHPVAPYGATALPSNQVVADGLQQNENGDVKPLLSLQQVRTGDVISPHRAVLTLAKSMFNAGCFSLPFAWKLGGLWMSFGLSFVIAGFNWYGNHILAASSQHLAKLTNRTALDYGHFTKKVLDASDIPYLRRNSKGFMYVVNVTILFYQLGMCSVSVLFISDNLMKILLDLTGHQVSMVVCATIAIVFILATNMYTEMRIISFFAMVSTIFFLFGAVVIMQYAIRQPTQWDKVPAATNFKDTVMFIGMAMYAFEGQTMILPIENKLRTPHDFLNNCGVLPTTMMLCSLFMCALGFYGYTAFGDGIKQTITLNMPNEGLYTTVNVFLMIQSMLGHSIAMYVVFDMFFNGFRRKFLMRFPNTSKFVVDKGFRTFWVFITYLMAIMIPKLDIMIPLVGVTSGTLCALVYPPILEMITFWTDWQMNMAPWRRRLKIALNCSVVLIGVAAIIAGLYANIDAIIVAFSTDPYGPPK</sequence>
<dbReference type="GO" id="GO:0015179">
    <property type="term" value="F:L-amino acid transmembrane transporter activity"/>
    <property type="evidence" value="ECO:0007669"/>
    <property type="project" value="TreeGrafter"/>
</dbReference>
<evidence type="ECO:0000313" key="9">
    <source>
        <dbReference type="WBParaSite" id="PSAMB.scaffold508size48791.g6649.t1"/>
    </source>
</evidence>
<feature type="transmembrane region" description="Helical" evidence="6">
    <location>
        <begin position="456"/>
        <end position="478"/>
    </location>
</feature>
<dbReference type="AlphaFoldDB" id="A0A914WTL1"/>
<protein>
    <submittedName>
        <fullName evidence="9">Amino acid transporter transmembrane domain-containing protein</fullName>
    </submittedName>
</protein>
<dbReference type="Proteomes" id="UP000887566">
    <property type="component" value="Unplaced"/>
</dbReference>
<feature type="transmembrane region" description="Helical" evidence="6">
    <location>
        <begin position="415"/>
        <end position="435"/>
    </location>
</feature>
<keyword evidence="8" id="KW-1185">Reference proteome</keyword>
<dbReference type="PANTHER" id="PTHR22950:SF343">
    <property type="entry name" value="AMINO ACID TRANSPORTER SKAT-1-RELATED"/>
    <property type="match status" value="1"/>
</dbReference>
<accession>A0A914WTL1</accession>
<evidence type="ECO:0000256" key="4">
    <source>
        <dbReference type="ARBA" id="ARBA00023136"/>
    </source>
</evidence>
<keyword evidence="4 6" id="KW-0472">Membrane</keyword>
<evidence type="ECO:0000256" key="2">
    <source>
        <dbReference type="ARBA" id="ARBA00022692"/>
    </source>
</evidence>
<name>A0A914WTL1_9BILA</name>
<feature type="transmembrane region" description="Helical" evidence="6">
    <location>
        <begin position="389"/>
        <end position="409"/>
    </location>
</feature>
<feature type="transmembrane region" description="Helical" evidence="6">
    <location>
        <begin position="163"/>
        <end position="186"/>
    </location>
</feature>
<evidence type="ECO:0000256" key="1">
    <source>
        <dbReference type="ARBA" id="ARBA00004141"/>
    </source>
</evidence>
<feature type="domain" description="Amino acid transporter transmembrane" evidence="7">
    <location>
        <begin position="71"/>
        <end position="478"/>
    </location>
</feature>
<evidence type="ECO:0000313" key="8">
    <source>
        <dbReference type="Proteomes" id="UP000887566"/>
    </source>
</evidence>
<evidence type="ECO:0000256" key="6">
    <source>
        <dbReference type="SAM" id="Phobius"/>
    </source>
</evidence>
<organism evidence="8 9">
    <name type="scientific">Plectus sambesii</name>
    <dbReference type="NCBI Taxonomy" id="2011161"/>
    <lineage>
        <taxon>Eukaryota</taxon>
        <taxon>Metazoa</taxon>
        <taxon>Ecdysozoa</taxon>
        <taxon>Nematoda</taxon>
        <taxon>Chromadorea</taxon>
        <taxon>Plectida</taxon>
        <taxon>Plectina</taxon>
        <taxon>Plectoidea</taxon>
        <taxon>Plectidae</taxon>
        <taxon>Plectus</taxon>
    </lineage>
</organism>
<feature type="transmembrane region" description="Helical" evidence="6">
    <location>
        <begin position="94"/>
        <end position="117"/>
    </location>
</feature>
<dbReference type="Pfam" id="PF01490">
    <property type="entry name" value="Aa_trans"/>
    <property type="match status" value="1"/>
</dbReference>
<dbReference type="InterPro" id="IPR013057">
    <property type="entry name" value="AA_transpt_TM"/>
</dbReference>
<dbReference type="GO" id="GO:0005774">
    <property type="term" value="C:vacuolar membrane"/>
    <property type="evidence" value="ECO:0007669"/>
    <property type="project" value="TreeGrafter"/>
</dbReference>
<reference evidence="9" key="1">
    <citation type="submission" date="2022-11" db="UniProtKB">
        <authorList>
            <consortium name="WormBaseParasite"/>
        </authorList>
    </citation>
    <scope>IDENTIFICATION</scope>
</reference>
<feature type="transmembrane region" description="Helical" evidence="6">
    <location>
        <begin position="269"/>
        <end position="286"/>
    </location>
</feature>
<feature type="transmembrane region" description="Helical" evidence="6">
    <location>
        <begin position="344"/>
        <end position="368"/>
    </location>
</feature>
<dbReference type="PANTHER" id="PTHR22950">
    <property type="entry name" value="AMINO ACID TRANSPORTER"/>
    <property type="match status" value="1"/>
</dbReference>
<keyword evidence="2 6" id="KW-0812">Transmembrane</keyword>
<evidence type="ECO:0000256" key="3">
    <source>
        <dbReference type="ARBA" id="ARBA00022989"/>
    </source>
</evidence>
<evidence type="ECO:0000259" key="7">
    <source>
        <dbReference type="Pfam" id="PF01490"/>
    </source>
</evidence>
<feature type="transmembrane region" description="Helical" evidence="6">
    <location>
        <begin position="198"/>
        <end position="217"/>
    </location>
</feature>
<feature type="transmembrane region" description="Helical" evidence="6">
    <location>
        <begin position="229"/>
        <end position="249"/>
    </location>
</feature>